<reference evidence="2 3" key="1">
    <citation type="journal article" date="2023" name="IMA Fungus">
        <title>Comparative genomic study of the Penicillium genus elucidates a diverse pangenome and 15 lateral gene transfer events.</title>
        <authorList>
            <person name="Petersen C."/>
            <person name="Sorensen T."/>
            <person name="Nielsen M.R."/>
            <person name="Sondergaard T.E."/>
            <person name="Sorensen J.L."/>
            <person name="Fitzpatrick D.A."/>
            <person name="Frisvad J.C."/>
            <person name="Nielsen K.L."/>
        </authorList>
    </citation>
    <scope>NUCLEOTIDE SEQUENCE [LARGE SCALE GENOMIC DNA]</scope>
    <source>
        <strain evidence="2 3">IBT 3361</strain>
    </source>
</reference>
<dbReference type="SUPFAM" id="SSF51322">
    <property type="entry name" value="Cyanovirin-N"/>
    <property type="match status" value="1"/>
</dbReference>
<comment type="caution">
    <text evidence="2">The sequence shown here is derived from an EMBL/GenBank/DDBJ whole genome shotgun (WGS) entry which is preliminary data.</text>
</comment>
<dbReference type="SMART" id="SM01111">
    <property type="entry name" value="CVNH"/>
    <property type="match status" value="1"/>
</dbReference>
<dbReference type="InterPro" id="IPR036673">
    <property type="entry name" value="Cyanovirin-N_sf"/>
</dbReference>
<dbReference type="Gene3D" id="2.30.60.10">
    <property type="entry name" value="Cyanovirin-N"/>
    <property type="match status" value="1"/>
</dbReference>
<dbReference type="Proteomes" id="UP001220256">
    <property type="component" value="Unassembled WGS sequence"/>
</dbReference>
<keyword evidence="3" id="KW-1185">Reference proteome</keyword>
<protein>
    <recommendedName>
        <fullName evidence="1">Cyanovirin-N domain-containing protein</fullName>
    </recommendedName>
</protein>
<proteinExistence type="predicted"/>
<feature type="domain" description="Cyanovirin-N" evidence="1">
    <location>
        <begin position="2"/>
        <end position="100"/>
    </location>
</feature>
<evidence type="ECO:0000313" key="2">
    <source>
        <dbReference type="EMBL" id="KAJ5262098.1"/>
    </source>
</evidence>
<gene>
    <name evidence="2" type="ORF">N7505_008965</name>
</gene>
<accession>A0ABQ8WBE1</accession>
<evidence type="ECO:0000259" key="1">
    <source>
        <dbReference type="SMART" id="SM01111"/>
    </source>
</evidence>
<sequence length="101" mass="11084">MSFAATCSDISLKDGHILACYAVDQYGSSVYATLDLNGFIGNDDGYFTWKGVNFASSASEIRLEGTLLTAELLKKSGSYRERQDIDLNDRIANESGDLVFR</sequence>
<dbReference type="Pfam" id="PF08881">
    <property type="entry name" value="CVNH"/>
    <property type="match status" value="1"/>
</dbReference>
<dbReference type="PANTHER" id="PTHR42076">
    <property type="entry name" value="CYANOVIRIN-N HOMOLOG"/>
    <property type="match status" value="1"/>
</dbReference>
<organism evidence="2 3">
    <name type="scientific">Penicillium chrysogenum</name>
    <name type="common">Penicillium notatum</name>
    <dbReference type="NCBI Taxonomy" id="5076"/>
    <lineage>
        <taxon>Eukaryota</taxon>
        <taxon>Fungi</taxon>
        <taxon>Dikarya</taxon>
        <taxon>Ascomycota</taxon>
        <taxon>Pezizomycotina</taxon>
        <taxon>Eurotiomycetes</taxon>
        <taxon>Eurotiomycetidae</taxon>
        <taxon>Eurotiales</taxon>
        <taxon>Aspergillaceae</taxon>
        <taxon>Penicillium</taxon>
        <taxon>Penicillium chrysogenum species complex</taxon>
    </lineage>
</organism>
<name>A0ABQ8WBE1_PENCH</name>
<dbReference type="EMBL" id="JAPVEB010000006">
    <property type="protein sequence ID" value="KAJ5262098.1"/>
    <property type="molecule type" value="Genomic_DNA"/>
</dbReference>
<dbReference type="PANTHER" id="PTHR42076:SF1">
    <property type="entry name" value="CYANOVIRIN-N DOMAIN-CONTAINING PROTEIN"/>
    <property type="match status" value="1"/>
</dbReference>
<evidence type="ECO:0000313" key="3">
    <source>
        <dbReference type="Proteomes" id="UP001220256"/>
    </source>
</evidence>
<dbReference type="InterPro" id="IPR011058">
    <property type="entry name" value="Cyanovirin-N"/>
</dbReference>